<dbReference type="AlphaFoldDB" id="X1RJB6"/>
<evidence type="ECO:0008006" key="2">
    <source>
        <dbReference type="Google" id="ProtNLM"/>
    </source>
</evidence>
<evidence type="ECO:0000313" key="1">
    <source>
        <dbReference type="EMBL" id="GAI63265.1"/>
    </source>
</evidence>
<reference evidence="1" key="1">
    <citation type="journal article" date="2014" name="Front. Microbiol.">
        <title>High frequency of phylogenetically diverse reductive dehalogenase-homologous genes in deep subseafloor sedimentary metagenomes.</title>
        <authorList>
            <person name="Kawai M."/>
            <person name="Futagami T."/>
            <person name="Toyoda A."/>
            <person name="Takaki Y."/>
            <person name="Nishi S."/>
            <person name="Hori S."/>
            <person name="Arai W."/>
            <person name="Tsubouchi T."/>
            <person name="Morono Y."/>
            <person name="Uchiyama I."/>
            <person name="Ito T."/>
            <person name="Fujiyama A."/>
            <person name="Inagaki F."/>
            <person name="Takami H."/>
        </authorList>
    </citation>
    <scope>NUCLEOTIDE SEQUENCE</scope>
    <source>
        <strain evidence="1">Expedition CK06-06</strain>
    </source>
</reference>
<dbReference type="Gene3D" id="3.40.50.2000">
    <property type="entry name" value="Glycogen Phosphorylase B"/>
    <property type="match status" value="1"/>
</dbReference>
<sequence length="86" mass="9739">HGVVPIAMEGTGSNDFIIEHGHNGFLTPPQSPEAIAQTVRMLRSSQRTYEQVIIHGYEYAQEHTLDKEVDKLWDFVFSRLKGKNNG</sequence>
<dbReference type="SUPFAM" id="SSF53756">
    <property type="entry name" value="UDP-Glycosyltransferase/glycogen phosphorylase"/>
    <property type="match status" value="1"/>
</dbReference>
<gene>
    <name evidence="1" type="ORF">S12H4_01689</name>
</gene>
<feature type="non-terminal residue" evidence="1">
    <location>
        <position position="1"/>
    </location>
</feature>
<name>X1RJB6_9ZZZZ</name>
<organism evidence="1">
    <name type="scientific">marine sediment metagenome</name>
    <dbReference type="NCBI Taxonomy" id="412755"/>
    <lineage>
        <taxon>unclassified sequences</taxon>
        <taxon>metagenomes</taxon>
        <taxon>ecological metagenomes</taxon>
    </lineage>
</organism>
<dbReference type="EMBL" id="BARW01000357">
    <property type="protein sequence ID" value="GAI63265.1"/>
    <property type="molecule type" value="Genomic_DNA"/>
</dbReference>
<protein>
    <recommendedName>
        <fullName evidence="2">Glycosyl transferase family 1 domain-containing protein</fullName>
    </recommendedName>
</protein>
<accession>X1RJB6</accession>
<comment type="caution">
    <text evidence="1">The sequence shown here is derived from an EMBL/GenBank/DDBJ whole genome shotgun (WGS) entry which is preliminary data.</text>
</comment>
<proteinExistence type="predicted"/>